<dbReference type="AlphaFoldDB" id="A0AA96WGI4"/>
<name>A0AA96WGI4_9CYAN</name>
<gene>
    <name evidence="3" type="ORF">HJG54_15955</name>
</gene>
<keyword evidence="2" id="KW-0812">Transmembrane</keyword>
<evidence type="ECO:0000313" key="3">
    <source>
        <dbReference type="EMBL" id="WNZ24200.1"/>
    </source>
</evidence>
<organism evidence="3">
    <name type="scientific">Leptolyngbya sp. NK1-12</name>
    <dbReference type="NCBI Taxonomy" id="2547451"/>
    <lineage>
        <taxon>Bacteria</taxon>
        <taxon>Bacillati</taxon>
        <taxon>Cyanobacteriota</taxon>
        <taxon>Cyanophyceae</taxon>
        <taxon>Leptolyngbyales</taxon>
        <taxon>Leptolyngbyaceae</taxon>
        <taxon>Leptolyngbya group</taxon>
        <taxon>Leptolyngbya</taxon>
    </lineage>
</organism>
<protein>
    <submittedName>
        <fullName evidence="3">Uncharacterized protein</fullName>
    </submittedName>
</protein>
<dbReference type="RefSeq" id="WP_316429892.1">
    <property type="nucleotide sequence ID" value="NZ_CP053586.1"/>
</dbReference>
<proteinExistence type="predicted"/>
<evidence type="ECO:0000256" key="1">
    <source>
        <dbReference type="SAM" id="MobiDB-lite"/>
    </source>
</evidence>
<feature type="region of interest" description="Disordered" evidence="1">
    <location>
        <begin position="243"/>
        <end position="263"/>
    </location>
</feature>
<reference evidence="3" key="1">
    <citation type="submission" date="2020-05" db="EMBL/GenBank/DDBJ databases">
        <authorList>
            <person name="Zhu T."/>
            <person name="Keshari N."/>
            <person name="Lu X."/>
        </authorList>
    </citation>
    <scope>NUCLEOTIDE SEQUENCE</scope>
    <source>
        <strain evidence="3">NK1-12</strain>
    </source>
</reference>
<accession>A0AA96WGI4</accession>
<dbReference type="EMBL" id="CP053586">
    <property type="protein sequence ID" value="WNZ24200.1"/>
    <property type="molecule type" value="Genomic_DNA"/>
</dbReference>
<sequence>MRTPMPPPSDHLRSVRIGLAMVLTGSVFLATGSLAVRFYWLVKVDQQQRVEQHHQAILARVEYLKAAGDHQRCIRETQQIPVESLFHSRAIVLQDQCQRALTTAVINRAQGQANAGQLKDAISEVQTISDSAVAAQVQQLVWQWSNQILQVAEGYYRDSNGRFEDALKTAGAITPDNPLYSEAQNKIRGWQQEWLNNQSRQQIVEAAFKAHQYETALLQAQQISHPYWSRQVAPIVQAIYREQAAPQPSPPSRSESDSIDTIPAGGMDDVRLPIYLLLPLMAGAMVLLAGARRD</sequence>
<feature type="transmembrane region" description="Helical" evidence="2">
    <location>
        <begin position="272"/>
        <end position="291"/>
    </location>
</feature>
<evidence type="ECO:0000256" key="2">
    <source>
        <dbReference type="SAM" id="Phobius"/>
    </source>
</evidence>
<keyword evidence="2" id="KW-0472">Membrane</keyword>
<keyword evidence="2" id="KW-1133">Transmembrane helix</keyword>